<dbReference type="Proteomes" id="UP000623129">
    <property type="component" value="Unassembled WGS sequence"/>
</dbReference>
<gene>
    <name evidence="1" type="ORF">FCM35_KLT07976</name>
</gene>
<organism evidence="1 2">
    <name type="scientific">Carex littledalei</name>
    <dbReference type="NCBI Taxonomy" id="544730"/>
    <lineage>
        <taxon>Eukaryota</taxon>
        <taxon>Viridiplantae</taxon>
        <taxon>Streptophyta</taxon>
        <taxon>Embryophyta</taxon>
        <taxon>Tracheophyta</taxon>
        <taxon>Spermatophyta</taxon>
        <taxon>Magnoliopsida</taxon>
        <taxon>Liliopsida</taxon>
        <taxon>Poales</taxon>
        <taxon>Cyperaceae</taxon>
        <taxon>Cyperoideae</taxon>
        <taxon>Cariceae</taxon>
        <taxon>Carex</taxon>
        <taxon>Carex subgen. Euthyceras</taxon>
    </lineage>
</organism>
<name>A0A833QX18_9POAL</name>
<dbReference type="EMBL" id="SWLB01000018">
    <property type="protein sequence ID" value="KAF3326346.1"/>
    <property type="molecule type" value="Genomic_DNA"/>
</dbReference>
<evidence type="ECO:0000313" key="1">
    <source>
        <dbReference type="EMBL" id="KAF3326346.1"/>
    </source>
</evidence>
<comment type="caution">
    <text evidence="1">The sequence shown here is derived from an EMBL/GenBank/DDBJ whole genome shotgun (WGS) entry which is preliminary data.</text>
</comment>
<protein>
    <submittedName>
        <fullName evidence="1">Uncharacterized protein</fullName>
    </submittedName>
</protein>
<accession>A0A833QX18</accession>
<sequence length="190" mass="21563">MQDSACTLQRTVQTKDRELTLLTEKLSAHISLFNSVQKEANSAKRAFDVIKRTLNEKEQVVAGLNDKINRICTIEKDFVETIKLLEGKEMQHELHSMEVILQKFEEIFNVLKTEKKKDASSWSREMECNDCLENHVVAINSKLDNKEDNIELIGDDSAQTDTPNLPELKHHVDLSLAGATGEGNSQQEVR</sequence>
<proteinExistence type="predicted"/>
<evidence type="ECO:0000313" key="2">
    <source>
        <dbReference type="Proteomes" id="UP000623129"/>
    </source>
</evidence>
<dbReference type="OrthoDB" id="785943at2759"/>
<dbReference type="AlphaFoldDB" id="A0A833QX18"/>
<keyword evidence="2" id="KW-1185">Reference proteome</keyword>
<reference evidence="1" key="1">
    <citation type="submission" date="2020-01" db="EMBL/GenBank/DDBJ databases">
        <title>Genome sequence of Kobresia littledalei, the first chromosome-level genome in the family Cyperaceae.</title>
        <authorList>
            <person name="Qu G."/>
        </authorList>
    </citation>
    <scope>NUCLEOTIDE SEQUENCE</scope>
    <source>
        <strain evidence="1">C.B.Clarke</strain>
        <tissue evidence="1">Leaf</tissue>
    </source>
</reference>